<dbReference type="SUPFAM" id="SSF82051">
    <property type="entry name" value="Obg GTP-binding protein N-terminal domain"/>
    <property type="match status" value="1"/>
</dbReference>
<feature type="domain" description="Obg" evidence="5">
    <location>
        <begin position="13"/>
        <end position="244"/>
    </location>
</feature>
<dbReference type="PANTHER" id="PTHR11702">
    <property type="entry name" value="DEVELOPMENTALLY REGULATED GTP-BINDING PROTEIN-RELATED"/>
    <property type="match status" value="1"/>
</dbReference>
<dbReference type="OrthoDB" id="347018at2759"/>
<evidence type="ECO:0000256" key="1">
    <source>
        <dbReference type="ARBA" id="ARBA00007699"/>
    </source>
</evidence>
<dbReference type="GO" id="GO:0000287">
    <property type="term" value="F:magnesium ion binding"/>
    <property type="evidence" value="ECO:0007669"/>
    <property type="project" value="InterPro"/>
</dbReference>
<dbReference type="GO" id="GO:0005525">
    <property type="term" value="F:GTP binding"/>
    <property type="evidence" value="ECO:0007669"/>
    <property type="project" value="UniProtKB-KW"/>
</dbReference>
<dbReference type="EMBL" id="JANBPU010000051">
    <property type="protein sequence ID" value="KAJ1918210.1"/>
    <property type="molecule type" value="Genomic_DNA"/>
</dbReference>
<comment type="similarity">
    <text evidence="1">Belongs to the TRAFAC class OBG-HflX-like GTPase superfamily. OBG GTPase family.</text>
</comment>
<dbReference type="CDD" id="cd01898">
    <property type="entry name" value="Obg"/>
    <property type="match status" value="1"/>
</dbReference>
<dbReference type="EC" id="1.14.11.27" evidence="6"/>
<dbReference type="GO" id="GO:0140680">
    <property type="term" value="F:histone H3K36me/H3K36me2 demethylase activity"/>
    <property type="evidence" value="ECO:0007669"/>
    <property type="project" value="UniProtKB-EC"/>
</dbReference>
<evidence type="ECO:0000313" key="6">
    <source>
        <dbReference type="EMBL" id="KAJ1918210.1"/>
    </source>
</evidence>
<dbReference type="Pfam" id="PF01018">
    <property type="entry name" value="GTP1_OBG"/>
    <property type="match status" value="2"/>
</dbReference>
<dbReference type="InterPro" id="IPR031167">
    <property type="entry name" value="G_OBG"/>
</dbReference>
<keyword evidence="6" id="KW-0560">Oxidoreductase</keyword>
<comment type="caution">
    <text evidence="6">The sequence shown here is derived from an EMBL/GenBank/DDBJ whole genome shotgun (WGS) entry which is preliminary data.</text>
</comment>
<protein>
    <submittedName>
        <fullName evidence="6">GTPase of the mitochondrial inner membrane that associates with the large ribosomal subunit</fullName>
        <ecNumber evidence="6">1.14.11.27</ecNumber>
    </submittedName>
</protein>
<evidence type="ECO:0000313" key="7">
    <source>
        <dbReference type="Proteomes" id="UP001150538"/>
    </source>
</evidence>
<dbReference type="SUPFAM" id="SSF52540">
    <property type="entry name" value="P-loop containing nucleoside triphosphate hydrolases"/>
    <property type="match status" value="1"/>
</dbReference>
<evidence type="ECO:0000256" key="3">
    <source>
        <dbReference type="ARBA" id="ARBA00023134"/>
    </source>
</evidence>
<dbReference type="Pfam" id="PF01926">
    <property type="entry name" value="MMR_HSR1"/>
    <property type="match status" value="1"/>
</dbReference>
<evidence type="ECO:0000259" key="4">
    <source>
        <dbReference type="PROSITE" id="PS51710"/>
    </source>
</evidence>
<feature type="domain" description="OBG-type G" evidence="4">
    <location>
        <begin position="245"/>
        <end position="411"/>
    </location>
</feature>
<dbReference type="InterPro" id="IPR006169">
    <property type="entry name" value="GTP1_OBG_dom"/>
</dbReference>
<reference evidence="6" key="1">
    <citation type="submission" date="2022-07" db="EMBL/GenBank/DDBJ databases">
        <title>Phylogenomic reconstructions and comparative analyses of Kickxellomycotina fungi.</title>
        <authorList>
            <person name="Reynolds N.K."/>
            <person name="Stajich J.E."/>
            <person name="Barry K."/>
            <person name="Grigoriev I.V."/>
            <person name="Crous P."/>
            <person name="Smith M.E."/>
        </authorList>
    </citation>
    <scope>NUCLEOTIDE SEQUENCE</scope>
    <source>
        <strain evidence="6">NBRC 100468</strain>
    </source>
</reference>
<dbReference type="Proteomes" id="UP001150538">
    <property type="component" value="Unassembled WGS sequence"/>
</dbReference>
<dbReference type="HAMAP" id="MF_01454">
    <property type="entry name" value="GTPase_Obg"/>
    <property type="match status" value="1"/>
</dbReference>
<keyword evidence="3" id="KW-0342">GTP-binding</keyword>
<dbReference type="InterPro" id="IPR045086">
    <property type="entry name" value="OBG_GTPase"/>
</dbReference>
<accession>A0A9W8A0H4</accession>
<dbReference type="GO" id="GO:0042254">
    <property type="term" value="P:ribosome biogenesis"/>
    <property type="evidence" value="ECO:0007669"/>
    <property type="project" value="UniProtKB-UniRule"/>
</dbReference>
<dbReference type="InterPro" id="IPR006073">
    <property type="entry name" value="GTP-bd"/>
</dbReference>
<dbReference type="PROSITE" id="PS51710">
    <property type="entry name" value="G_OBG"/>
    <property type="match status" value="1"/>
</dbReference>
<evidence type="ECO:0000256" key="2">
    <source>
        <dbReference type="ARBA" id="ARBA00022741"/>
    </source>
</evidence>
<dbReference type="GO" id="GO:0003924">
    <property type="term" value="F:GTPase activity"/>
    <property type="evidence" value="ECO:0007669"/>
    <property type="project" value="InterPro"/>
</dbReference>
<name>A0A9W8A0H4_9FUNG</name>
<dbReference type="GO" id="GO:0005739">
    <property type="term" value="C:mitochondrion"/>
    <property type="evidence" value="ECO:0007669"/>
    <property type="project" value="TreeGrafter"/>
</dbReference>
<dbReference type="PRINTS" id="PR00326">
    <property type="entry name" value="GTP1OBG"/>
</dbReference>
<dbReference type="InterPro" id="IPR036726">
    <property type="entry name" value="GTP1_OBG_dom_sf"/>
</dbReference>
<proteinExistence type="inferred from homology"/>
<dbReference type="Gene3D" id="3.40.50.300">
    <property type="entry name" value="P-loop containing nucleotide triphosphate hydrolases"/>
    <property type="match status" value="1"/>
</dbReference>
<evidence type="ECO:0000259" key="5">
    <source>
        <dbReference type="PROSITE" id="PS51883"/>
    </source>
</evidence>
<dbReference type="PIRSF" id="PIRSF002401">
    <property type="entry name" value="GTP_bd_Obg/CgtA"/>
    <property type="match status" value="1"/>
</dbReference>
<dbReference type="InterPro" id="IPR014100">
    <property type="entry name" value="GTP-bd_Obg/CgtA"/>
</dbReference>
<dbReference type="PANTHER" id="PTHR11702:SF31">
    <property type="entry name" value="MITOCHONDRIAL RIBOSOME-ASSOCIATED GTPASE 2"/>
    <property type="match status" value="1"/>
</dbReference>
<organism evidence="6 7">
    <name type="scientific">Mycoemilia scoparia</name>
    <dbReference type="NCBI Taxonomy" id="417184"/>
    <lineage>
        <taxon>Eukaryota</taxon>
        <taxon>Fungi</taxon>
        <taxon>Fungi incertae sedis</taxon>
        <taxon>Zoopagomycota</taxon>
        <taxon>Kickxellomycotina</taxon>
        <taxon>Kickxellomycetes</taxon>
        <taxon>Kickxellales</taxon>
        <taxon>Kickxellaceae</taxon>
        <taxon>Mycoemilia</taxon>
    </lineage>
</organism>
<dbReference type="InterPro" id="IPR027417">
    <property type="entry name" value="P-loop_NTPase"/>
</dbReference>
<dbReference type="Gene3D" id="2.70.210.12">
    <property type="entry name" value="GTP1/OBG domain"/>
    <property type="match status" value="1"/>
</dbReference>
<gene>
    <name evidence="6" type="primary">MTG2</name>
    <name evidence="6" type="ORF">H4219_002767</name>
</gene>
<sequence length="416" mass="45988">MGINHLKLRGKGRNFVDFKRVVAVGGHGGNGCASFRREKYLPRGPPNGGNGGRGGNVIFVADPNETSLHGISSRLEAKPGRSGKGSDMHGIGGKDLVIKIPAGTVIREVPPPTPQEKENVDVDTDVVTPSDGALFKLHQTVERERSVIKAQEGYFVHYPKWEDRNSVDDIRLPEEYSAYLAELEMQKPLHMDLTTPWESITISRGGIGGFGNPYFVSRLDRAPHYALKGLPGQIRHLELELKTIADAGLVGMPNAGKSTFLRAVSNAQPRVAPYPFTTINPYIGTITYPDMYQLRVADIPGLIPGAHKNVGLGHAFLRHVERSRVLVFIIDISKTDPWNDLEVLRDELELYSPGLSKRPSLVVANKADITYPGKQNMQQWLQMTDMPIIPISSMHQKNIRKVLHILRTMVHNAASK</sequence>
<dbReference type="AlphaFoldDB" id="A0A9W8A0H4"/>
<dbReference type="PROSITE" id="PS51883">
    <property type="entry name" value="OBG"/>
    <property type="match status" value="1"/>
</dbReference>
<keyword evidence="2" id="KW-0547">Nucleotide-binding</keyword>
<keyword evidence="7" id="KW-1185">Reference proteome</keyword>